<evidence type="ECO:0008006" key="4">
    <source>
        <dbReference type="Google" id="ProtNLM"/>
    </source>
</evidence>
<dbReference type="STRING" id="314283.MED297_05534"/>
<evidence type="ECO:0000256" key="1">
    <source>
        <dbReference type="SAM" id="SignalP"/>
    </source>
</evidence>
<feature type="signal peptide" evidence="1">
    <location>
        <begin position="1"/>
        <end position="20"/>
    </location>
</feature>
<gene>
    <name evidence="2" type="ORF">MED297_05534</name>
</gene>
<feature type="chain" id="PRO_5002666440" description="Orphan protein" evidence="1">
    <location>
        <begin position="21"/>
        <end position="142"/>
    </location>
</feature>
<dbReference type="HOGENOM" id="CLU_1814242_0_0_6"/>
<accession>A4BD41</accession>
<reference evidence="2 3" key="1">
    <citation type="submission" date="2006-02" db="EMBL/GenBank/DDBJ databases">
        <authorList>
            <person name="Pinhassi J."/>
            <person name="Pedros-Alio C."/>
            <person name="Ferriera S."/>
            <person name="Johnson J."/>
            <person name="Kravitz S."/>
            <person name="Halpern A."/>
            <person name="Remington K."/>
            <person name="Beeson K."/>
            <person name="Tran B."/>
            <person name="Rogers Y.-H."/>
            <person name="Friedman R."/>
            <person name="Venter J.C."/>
        </authorList>
    </citation>
    <scope>NUCLEOTIDE SEQUENCE [LARGE SCALE GENOMIC DNA]</scope>
    <source>
        <strain evidence="2 3">MED297</strain>
    </source>
</reference>
<keyword evidence="3" id="KW-1185">Reference proteome</keyword>
<proteinExistence type="predicted"/>
<comment type="caution">
    <text evidence="2">The sequence shown here is derived from an EMBL/GenBank/DDBJ whole genome shotgun (WGS) entry which is preliminary data.</text>
</comment>
<dbReference type="EMBL" id="AAOE01000007">
    <property type="protein sequence ID" value="EAR09785.1"/>
    <property type="molecule type" value="Genomic_DNA"/>
</dbReference>
<dbReference type="OrthoDB" id="580959at2"/>
<dbReference type="Proteomes" id="UP000005953">
    <property type="component" value="Unassembled WGS sequence"/>
</dbReference>
<dbReference type="RefSeq" id="WP_008048241.1">
    <property type="nucleotide sequence ID" value="NZ_CH724155.1"/>
</dbReference>
<protein>
    <recommendedName>
        <fullName evidence="4">Orphan protein</fullName>
    </recommendedName>
</protein>
<dbReference type="AlphaFoldDB" id="A4BD41"/>
<dbReference type="PROSITE" id="PS51257">
    <property type="entry name" value="PROKAR_LIPOPROTEIN"/>
    <property type="match status" value="1"/>
</dbReference>
<sequence>MNRIGLGSLIMTSVILCACASDPVMETADNETSTPQVPSVIFLQYLNQQAPILICNQDPQVACLNMPTSLCQASVQASAERCGPELLKAWPASFAENQANATRYAQEYRNCLLQDWVDEYGLQTARLEACGIQLPPSSESTP</sequence>
<keyword evidence="1" id="KW-0732">Signal</keyword>
<name>A4BD41_9GAMM</name>
<organism evidence="2 3">
    <name type="scientific">Reinekea blandensis MED297</name>
    <dbReference type="NCBI Taxonomy" id="314283"/>
    <lineage>
        <taxon>Bacteria</taxon>
        <taxon>Pseudomonadati</taxon>
        <taxon>Pseudomonadota</taxon>
        <taxon>Gammaproteobacteria</taxon>
        <taxon>Oceanospirillales</taxon>
        <taxon>Saccharospirillaceae</taxon>
        <taxon>Reinekea</taxon>
    </lineage>
</organism>
<evidence type="ECO:0000313" key="2">
    <source>
        <dbReference type="EMBL" id="EAR09785.1"/>
    </source>
</evidence>
<evidence type="ECO:0000313" key="3">
    <source>
        <dbReference type="Proteomes" id="UP000005953"/>
    </source>
</evidence>